<reference evidence="3" key="1">
    <citation type="submission" date="2020-07" db="EMBL/GenBank/DDBJ databases">
        <title>Clarias magur genome sequencing, assembly and annotation.</title>
        <authorList>
            <person name="Kushwaha B."/>
            <person name="Kumar R."/>
            <person name="Das P."/>
            <person name="Joshi C.G."/>
            <person name="Kumar D."/>
            <person name="Nagpure N.S."/>
            <person name="Pandey M."/>
            <person name="Agarwal S."/>
            <person name="Srivastava S."/>
            <person name="Singh M."/>
            <person name="Sahoo L."/>
            <person name="Jayasankar P."/>
            <person name="Meher P.K."/>
            <person name="Koringa P.G."/>
            <person name="Iquebal M.A."/>
            <person name="Das S.P."/>
            <person name="Bit A."/>
            <person name="Patnaik S."/>
            <person name="Patel N."/>
            <person name="Shah T.M."/>
            <person name="Hinsu A."/>
            <person name="Jena J.K."/>
        </authorList>
    </citation>
    <scope>NUCLEOTIDE SEQUENCE</scope>
    <source>
        <strain evidence="3">CIFAMagur01</strain>
        <tissue evidence="3">Testis</tissue>
    </source>
</reference>
<feature type="region of interest" description="Disordered" evidence="1">
    <location>
        <begin position="1"/>
        <end position="44"/>
    </location>
</feature>
<evidence type="ECO:0000256" key="1">
    <source>
        <dbReference type="SAM" id="MobiDB-lite"/>
    </source>
</evidence>
<dbReference type="AlphaFoldDB" id="A0A8J4XDK0"/>
<dbReference type="EMBL" id="QNUK01000186">
    <property type="protein sequence ID" value="KAF5898830.1"/>
    <property type="molecule type" value="Genomic_DNA"/>
</dbReference>
<keyword evidence="4" id="KW-1185">Reference proteome</keyword>
<accession>A0A8J4XDK0</accession>
<keyword evidence="2" id="KW-1133">Transmembrane helix</keyword>
<feature type="non-terminal residue" evidence="3">
    <location>
        <position position="104"/>
    </location>
</feature>
<keyword evidence="2" id="KW-0812">Transmembrane</keyword>
<gene>
    <name evidence="3" type="primary">ckap4</name>
    <name evidence="3" type="ORF">DAT39_011451</name>
</gene>
<comment type="caution">
    <text evidence="3">The sequence shown here is derived from an EMBL/GenBank/DDBJ whole genome shotgun (WGS) entry which is preliminary data.</text>
</comment>
<feature type="compositionally biased region" description="Low complexity" evidence="1">
    <location>
        <begin position="1"/>
        <end position="17"/>
    </location>
</feature>
<dbReference type="OrthoDB" id="9944809at2759"/>
<evidence type="ECO:0000313" key="4">
    <source>
        <dbReference type="Proteomes" id="UP000727407"/>
    </source>
</evidence>
<proteinExistence type="predicted"/>
<protein>
    <submittedName>
        <fullName evidence="3">Cytoskeleton-associated protein 4</fullName>
    </submittedName>
</protein>
<name>A0A8J4XDK0_CLAMG</name>
<dbReference type="Proteomes" id="UP000727407">
    <property type="component" value="Unassembled WGS sequence"/>
</dbReference>
<feature type="compositionally biased region" description="Polar residues" evidence="1">
    <location>
        <begin position="34"/>
        <end position="44"/>
    </location>
</feature>
<feature type="transmembrane region" description="Helical" evidence="2">
    <location>
        <begin position="50"/>
        <end position="70"/>
    </location>
</feature>
<sequence>MPSKNKNKSANPNDKPAGNPQDDAAKKSPKLSKADSSANSKSGLGNITKFLSALSYLVLVSGAAFASFYLQRVLTEVNQIRAESEGALQKSAEVLQKVEHAVQQ</sequence>
<organism evidence="3 4">
    <name type="scientific">Clarias magur</name>
    <name type="common">Asian catfish</name>
    <name type="synonym">Macropteronotus magur</name>
    <dbReference type="NCBI Taxonomy" id="1594786"/>
    <lineage>
        <taxon>Eukaryota</taxon>
        <taxon>Metazoa</taxon>
        <taxon>Chordata</taxon>
        <taxon>Craniata</taxon>
        <taxon>Vertebrata</taxon>
        <taxon>Euteleostomi</taxon>
        <taxon>Actinopterygii</taxon>
        <taxon>Neopterygii</taxon>
        <taxon>Teleostei</taxon>
        <taxon>Ostariophysi</taxon>
        <taxon>Siluriformes</taxon>
        <taxon>Clariidae</taxon>
        <taxon>Clarias</taxon>
    </lineage>
</organism>
<evidence type="ECO:0000256" key="2">
    <source>
        <dbReference type="SAM" id="Phobius"/>
    </source>
</evidence>
<evidence type="ECO:0000313" key="3">
    <source>
        <dbReference type="EMBL" id="KAF5898830.1"/>
    </source>
</evidence>
<keyword evidence="2" id="KW-0472">Membrane</keyword>